<feature type="domain" description="Cytochrome C Planctomycete-type" evidence="2">
    <location>
        <begin position="43"/>
        <end position="100"/>
    </location>
</feature>
<gene>
    <name evidence="3" type="ORF">METZ01_LOCUS269604</name>
</gene>
<accession>A0A382JX95</accession>
<organism evidence="3">
    <name type="scientific">marine metagenome</name>
    <dbReference type="NCBI Taxonomy" id="408172"/>
    <lineage>
        <taxon>unclassified sequences</taxon>
        <taxon>metagenomes</taxon>
        <taxon>ecological metagenomes</taxon>
    </lineage>
</organism>
<evidence type="ECO:0008006" key="4">
    <source>
        <dbReference type="Google" id="ProtNLM"/>
    </source>
</evidence>
<dbReference type="AlphaFoldDB" id="A0A382JX95"/>
<feature type="domain" description="DUF1549" evidence="1">
    <location>
        <begin position="156"/>
        <end position="368"/>
    </location>
</feature>
<sequence length="391" mass="43721">MKIKTMKNLGIFLMLSLASSSLFAQEKLAYFETHIRPALVKYCYECHSEETGKTKGGLLLDTKEGMLQGGDNGNVLAGDPFTKSLFWEAINWTDFEMPPKKQMPAQVIQSFKAWLQMGAPDPRQRQKAVVESKVDLEAGRKHWAFQSPAPTPGATIDSLVSAKLASASLTPVGPADAPTLLRRLSFDLVGLPPTPEELATFTAAWRRNAKAAITAKVDELLKRPQFGERWGRHWLDVARYAESTGKDVNVTYPHAWRYRDYVFDAFNADKPYDEFIREQIAGDMLPAKTDADWQEHLIATGFLAMGTKGLNERNPRQFQMDLVDEQIDTMSQAVLGLTVSCARCHDHKYDPIPTTDYYALAGIFLSTKTNYGTVRASQNRRAANLIELPLA</sequence>
<proteinExistence type="predicted"/>
<evidence type="ECO:0000313" key="3">
    <source>
        <dbReference type="EMBL" id="SVC16750.1"/>
    </source>
</evidence>
<dbReference type="PANTHER" id="PTHR35889:SF3">
    <property type="entry name" value="F-BOX DOMAIN-CONTAINING PROTEIN"/>
    <property type="match status" value="1"/>
</dbReference>
<dbReference type="InterPro" id="IPR011444">
    <property type="entry name" value="DUF1549"/>
</dbReference>
<dbReference type="Pfam" id="PF07583">
    <property type="entry name" value="PSCyt2"/>
    <property type="match status" value="1"/>
</dbReference>
<evidence type="ECO:0000259" key="2">
    <source>
        <dbReference type="Pfam" id="PF07635"/>
    </source>
</evidence>
<protein>
    <recommendedName>
        <fullName evidence="4">DUF1549 domain-containing protein</fullName>
    </recommendedName>
</protein>
<dbReference type="InterPro" id="IPR011429">
    <property type="entry name" value="Cyt_c_Planctomycete-type"/>
</dbReference>
<evidence type="ECO:0000259" key="1">
    <source>
        <dbReference type="Pfam" id="PF07583"/>
    </source>
</evidence>
<dbReference type="EMBL" id="UINC01077024">
    <property type="protein sequence ID" value="SVC16750.1"/>
    <property type="molecule type" value="Genomic_DNA"/>
</dbReference>
<reference evidence="3" key="1">
    <citation type="submission" date="2018-05" db="EMBL/GenBank/DDBJ databases">
        <authorList>
            <person name="Lanie J.A."/>
            <person name="Ng W.-L."/>
            <person name="Kazmierczak K.M."/>
            <person name="Andrzejewski T.M."/>
            <person name="Davidsen T.M."/>
            <person name="Wayne K.J."/>
            <person name="Tettelin H."/>
            <person name="Glass J.I."/>
            <person name="Rusch D."/>
            <person name="Podicherti R."/>
            <person name="Tsui H.-C.T."/>
            <person name="Winkler M.E."/>
        </authorList>
    </citation>
    <scope>NUCLEOTIDE SEQUENCE</scope>
</reference>
<feature type="non-terminal residue" evidence="3">
    <location>
        <position position="391"/>
    </location>
</feature>
<dbReference type="Pfam" id="PF07635">
    <property type="entry name" value="PSCyt1"/>
    <property type="match status" value="1"/>
</dbReference>
<dbReference type="PANTHER" id="PTHR35889">
    <property type="entry name" value="CYCLOINULO-OLIGOSACCHARIDE FRUCTANOTRANSFERASE-RELATED"/>
    <property type="match status" value="1"/>
</dbReference>
<name>A0A382JX95_9ZZZZ</name>